<accession>A0A8S1PMP2</accession>
<dbReference type="PROSITE" id="PS50082">
    <property type="entry name" value="WD_REPEATS_2"/>
    <property type="match status" value="1"/>
</dbReference>
<proteinExistence type="predicted"/>
<dbReference type="GO" id="GO:0097361">
    <property type="term" value="C:cytosolic [4Fe-4S] assembly targeting complex"/>
    <property type="evidence" value="ECO:0007669"/>
    <property type="project" value="TreeGrafter"/>
</dbReference>
<dbReference type="OrthoDB" id="306990at2759"/>
<feature type="repeat" description="WD" evidence="1">
    <location>
        <begin position="326"/>
        <end position="360"/>
    </location>
</feature>
<name>A0A8S1PMP2_9CILI</name>
<dbReference type="Pfam" id="PF00400">
    <property type="entry name" value="WD40"/>
    <property type="match status" value="2"/>
</dbReference>
<dbReference type="AlphaFoldDB" id="A0A8S1PMP2"/>
<evidence type="ECO:0000313" key="3">
    <source>
        <dbReference type="Proteomes" id="UP000692954"/>
    </source>
</evidence>
<evidence type="ECO:0000256" key="1">
    <source>
        <dbReference type="PROSITE-ProRule" id="PRU00221"/>
    </source>
</evidence>
<organism evidence="2 3">
    <name type="scientific">Paramecium sonneborni</name>
    <dbReference type="NCBI Taxonomy" id="65129"/>
    <lineage>
        <taxon>Eukaryota</taxon>
        <taxon>Sar</taxon>
        <taxon>Alveolata</taxon>
        <taxon>Ciliophora</taxon>
        <taxon>Intramacronucleata</taxon>
        <taxon>Oligohymenophorea</taxon>
        <taxon>Peniculida</taxon>
        <taxon>Parameciidae</taxon>
        <taxon>Paramecium</taxon>
    </lineage>
</organism>
<evidence type="ECO:0000313" key="2">
    <source>
        <dbReference type="EMBL" id="CAD8104251.1"/>
    </source>
</evidence>
<comment type="caution">
    <text evidence="2">The sequence shown here is derived from an EMBL/GenBank/DDBJ whole genome shotgun (WGS) entry which is preliminary data.</text>
</comment>
<sequence length="498" mass="58972">MIQSKMLEDEEELHCSFNHKLPILMVACDLKLKKNQRLLCSECIENLESQPQLMNFKKALKIIEENQKQKKEFIENVIMINIKLIEKLLKQLSQLKFNVIQQLDQLIGGVDQWIEHLLKIGYENATYSFFDQLDNLINKKELDEFNQKSLIDQINQINQSWDQNIEKKLNLFKSFQDSQKGEEILTKLRNINETKQNTALQILDETQKKAIQVEDSQKHFENQLMINKEIEFQLIDDSNKQIGSCYTIAFNMDESIMVSNEMSQIKIWNFEQGRFKLSNCYNNHSVPVLCLVYSKKTNNFISGCIYQEIICWQQINQNEWKCSKPFKQHSNSVQCLILNKQEDQLISGGNDHKIIVWKVDFIENELTFLYFLDKHSNRVLSLSFNQSETLLASCEKGLQGKWEFKYNQVLQYGKKIHFLNDEQFLWVTKNKEINDILVFELLNGVFQQNSNKTITLIKNNECEDYLFFSNNTQQRQKCDIDKKQASYLFDKIIKQWHI</sequence>
<gene>
    <name evidence="2" type="ORF">PSON_ATCC_30995.1.T0820009</name>
</gene>
<keyword evidence="1" id="KW-0853">WD repeat</keyword>
<reference evidence="2" key="1">
    <citation type="submission" date="2021-01" db="EMBL/GenBank/DDBJ databases">
        <authorList>
            <consortium name="Genoscope - CEA"/>
            <person name="William W."/>
        </authorList>
    </citation>
    <scope>NUCLEOTIDE SEQUENCE</scope>
</reference>
<protein>
    <submittedName>
        <fullName evidence="2">Uncharacterized protein</fullName>
    </submittedName>
</protein>
<keyword evidence="3" id="KW-1185">Reference proteome</keyword>
<dbReference type="EMBL" id="CAJJDN010000082">
    <property type="protein sequence ID" value="CAD8104251.1"/>
    <property type="molecule type" value="Genomic_DNA"/>
</dbReference>
<dbReference type="PANTHER" id="PTHR19920:SF0">
    <property type="entry name" value="CYTOSOLIC IRON-SULFUR PROTEIN ASSEMBLY PROTEIN CIAO1-RELATED"/>
    <property type="match status" value="1"/>
</dbReference>
<dbReference type="SMART" id="SM00320">
    <property type="entry name" value="WD40"/>
    <property type="match status" value="4"/>
</dbReference>
<dbReference type="Proteomes" id="UP000692954">
    <property type="component" value="Unassembled WGS sequence"/>
</dbReference>
<dbReference type="PROSITE" id="PS50294">
    <property type="entry name" value="WD_REPEATS_REGION"/>
    <property type="match status" value="1"/>
</dbReference>
<dbReference type="PANTHER" id="PTHR19920">
    <property type="entry name" value="WD40 PROTEIN CIAO1"/>
    <property type="match status" value="1"/>
</dbReference>
<dbReference type="GO" id="GO:0016226">
    <property type="term" value="P:iron-sulfur cluster assembly"/>
    <property type="evidence" value="ECO:0007669"/>
    <property type="project" value="TreeGrafter"/>
</dbReference>
<dbReference type="InterPro" id="IPR001680">
    <property type="entry name" value="WD40_rpt"/>
</dbReference>